<dbReference type="PANTHER" id="PTHR31973:SF187">
    <property type="entry name" value="MUTATOR TRANSPOSASE MUDRA PROTEIN"/>
    <property type="match status" value="1"/>
</dbReference>
<dbReference type="GeneID" id="108834623"/>
<dbReference type="AlphaFoldDB" id="A0A6J0LTT2"/>
<organism evidence="7 8">
    <name type="scientific">Raphanus sativus</name>
    <name type="common">Radish</name>
    <name type="synonym">Raphanus raphanistrum var. sativus</name>
    <dbReference type="NCBI Taxonomy" id="3726"/>
    <lineage>
        <taxon>Eukaryota</taxon>
        <taxon>Viridiplantae</taxon>
        <taxon>Streptophyta</taxon>
        <taxon>Embryophyta</taxon>
        <taxon>Tracheophyta</taxon>
        <taxon>Spermatophyta</taxon>
        <taxon>Magnoliopsida</taxon>
        <taxon>eudicotyledons</taxon>
        <taxon>Gunneridae</taxon>
        <taxon>Pentapetalae</taxon>
        <taxon>rosids</taxon>
        <taxon>malvids</taxon>
        <taxon>Brassicales</taxon>
        <taxon>Brassicaceae</taxon>
        <taxon>Brassiceae</taxon>
        <taxon>Raphanus</taxon>
    </lineage>
</organism>
<keyword evidence="7" id="KW-1185">Reference proteome</keyword>
<sequence length="447" mass="52142">MLYSYLYMLEHVNSGTTTRLELDEAGKFKYLFIALGACIEGFKVMRKVILVDATFLKNGYGGVLVFAKAQEPNRHHYLLAFGVLDGENNASWTWFFEMLKTIIPDSSKILFMSGRNQSLITAAANVYPQSHHGHCMWHLAQNVRNHVCNTIKTVVAWRFMELARYYTVHEFEAAYASLKVRYPSAFKYVEENTNRETWARVYFPGCRYNLDTSNSVESMNSAFRDARRYALIPMLDTIIKKISDWFNEHLKDAVSGSIDTKLVPLVEIHLHNLWGKAEKTPVRELNSYDLEYEVTDTDDGNVYLVNLIAKTCSCKIYDYEKYPCLHGLTAYLYFLEVPAAHGRRREVNIEYHQLSSQYYWTELWAMAYYRTIYSVPDKSEWNVPDHIKELQIIPPKKLTRKGRKKVNRNPSVGEQRKMTQNVRRPRTNFGFNWLLFGMRTNNPSEPN</sequence>
<feature type="domain" description="SWIM-type" evidence="6">
    <location>
        <begin position="303"/>
        <end position="335"/>
    </location>
</feature>
<accession>A0A6J0LTT2</accession>
<dbReference type="OrthoDB" id="1067691at2759"/>
<evidence type="ECO:0000256" key="4">
    <source>
        <dbReference type="PROSITE-ProRule" id="PRU00325"/>
    </source>
</evidence>
<dbReference type="Proteomes" id="UP000504610">
    <property type="component" value="Chromosome 2"/>
</dbReference>
<feature type="compositionally biased region" description="Polar residues" evidence="5">
    <location>
        <begin position="408"/>
        <end position="420"/>
    </location>
</feature>
<dbReference type="GO" id="GO:0008270">
    <property type="term" value="F:zinc ion binding"/>
    <property type="evidence" value="ECO:0007669"/>
    <property type="project" value="UniProtKB-KW"/>
</dbReference>
<evidence type="ECO:0000313" key="8">
    <source>
        <dbReference type="RefSeq" id="XP_018463452.1"/>
    </source>
</evidence>
<keyword evidence="3" id="KW-0862">Zinc</keyword>
<proteinExistence type="predicted"/>
<dbReference type="Pfam" id="PF04434">
    <property type="entry name" value="SWIM"/>
    <property type="match status" value="1"/>
</dbReference>
<evidence type="ECO:0000256" key="3">
    <source>
        <dbReference type="ARBA" id="ARBA00022833"/>
    </source>
</evidence>
<dbReference type="PANTHER" id="PTHR31973">
    <property type="entry name" value="POLYPROTEIN, PUTATIVE-RELATED"/>
    <property type="match status" value="1"/>
</dbReference>
<dbReference type="InterPro" id="IPR007527">
    <property type="entry name" value="Znf_SWIM"/>
</dbReference>
<evidence type="ECO:0000313" key="7">
    <source>
        <dbReference type="Proteomes" id="UP000504610"/>
    </source>
</evidence>
<dbReference type="Pfam" id="PF10551">
    <property type="entry name" value="MULE"/>
    <property type="match status" value="1"/>
</dbReference>
<reference evidence="8" key="2">
    <citation type="submission" date="2025-08" db="UniProtKB">
        <authorList>
            <consortium name="RefSeq"/>
        </authorList>
    </citation>
    <scope>IDENTIFICATION</scope>
    <source>
        <tissue evidence="8">Leaf</tissue>
    </source>
</reference>
<evidence type="ECO:0000256" key="2">
    <source>
        <dbReference type="ARBA" id="ARBA00022771"/>
    </source>
</evidence>
<evidence type="ECO:0000259" key="6">
    <source>
        <dbReference type="PROSITE" id="PS50966"/>
    </source>
</evidence>
<dbReference type="KEGG" id="rsz:108834623"/>
<dbReference type="PROSITE" id="PS50966">
    <property type="entry name" value="ZF_SWIM"/>
    <property type="match status" value="1"/>
</dbReference>
<keyword evidence="1" id="KW-0479">Metal-binding</keyword>
<dbReference type="RefSeq" id="XP_018463452.1">
    <property type="nucleotide sequence ID" value="XM_018607950.1"/>
</dbReference>
<dbReference type="InterPro" id="IPR018289">
    <property type="entry name" value="MULE_transposase_dom"/>
</dbReference>
<feature type="region of interest" description="Disordered" evidence="5">
    <location>
        <begin position="399"/>
        <end position="420"/>
    </location>
</feature>
<reference evidence="7" key="1">
    <citation type="journal article" date="2019" name="Database">
        <title>The radish genome database (RadishGD): an integrated information resource for radish genomics.</title>
        <authorList>
            <person name="Yu H.J."/>
            <person name="Baek S."/>
            <person name="Lee Y.J."/>
            <person name="Cho A."/>
            <person name="Mun J.H."/>
        </authorList>
    </citation>
    <scope>NUCLEOTIDE SEQUENCE [LARGE SCALE GENOMIC DNA]</scope>
    <source>
        <strain evidence="7">cv. WK10039</strain>
    </source>
</reference>
<gene>
    <name evidence="8" type="primary">LOC108834623</name>
</gene>
<evidence type="ECO:0000256" key="1">
    <source>
        <dbReference type="ARBA" id="ARBA00022723"/>
    </source>
</evidence>
<name>A0A6J0LTT2_RAPSA</name>
<protein>
    <submittedName>
        <fullName evidence="8">Uncharacterized protein LOC108834623</fullName>
    </submittedName>
</protein>
<dbReference type="SMART" id="SM00575">
    <property type="entry name" value="ZnF_PMZ"/>
    <property type="match status" value="1"/>
</dbReference>
<keyword evidence="2 4" id="KW-0863">Zinc-finger</keyword>
<dbReference type="InterPro" id="IPR006564">
    <property type="entry name" value="Znf_PMZ"/>
</dbReference>
<evidence type="ECO:0000256" key="5">
    <source>
        <dbReference type="SAM" id="MobiDB-lite"/>
    </source>
</evidence>